<dbReference type="InterPro" id="IPR007219">
    <property type="entry name" value="XnlR_reg_dom"/>
</dbReference>
<dbReference type="PANTHER" id="PTHR47424">
    <property type="entry name" value="REGULATORY PROTEIN GAL4"/>
    <property type="match status" value="1"/>
</dbReference>
<keyword evidence="4" id="KW-0539">Nucleus</keyword>
<feature type="compositionally biased region" description="Basic and acidic residues" evidence="5">
    <location>
        <begin position="1"/>
        <end position="11"/>
    </location>
</feature>
<evidence type="ECO:0000256" key="3">
    <source>
        <dbReference type="ARBA" id="ARBA00023163"/>
    </source>
</evidence>
<dbReference type="InterPro" id="IPR051127">
    <property type="entry name" value="Fungal_SecMet_Regulators"/>
</dbReference>
<accession>A0A7H8QGT8</accession>
<dbReference type="PANTHER" id="PTHR47424:SF3">
    <property type="entry name" value="REGULATORY PROTEIN GAL4"/>
    <property type="match status" value="1"/>
</dbReference>
<feature type="compositionally biased region" description="Low complexity" evidence="5">
    <location>
        <begin position="53"/>
        <end position="63"/>
    </location>
</feature>
<dbReference type="RefSeq" id="XP_035339327.1">
    <property type="nucleotide sequence ID" value="XM_035483434.1"/>
</dbReference>
<dbReference type="EMBL" id="CP055898">
    <property type="protein sequence ID" value="QKX53148.1"/>
    <property type="molecule type" value="Genomic_DNA"/>
</dbReference>
<dbReference type="GO" id="GO:0000978">
    <property type="term" value="F:RNA polymerase II cis-regulatory region sequence-specific DNA binding"/>
    <property type="evidence" value="ECO:0007669"/>
    <property type="project" value="TreeGrafter"/>
</dbReference>
<protein>
    <recommendedName>
        <fullName evidence="6">Xylanolytic transcriptional activator regulatory domain-containing protein</fullName>
    </recommendedName>
</protein>
<evidence type="ECO:0000313" key="7">
    <source>
        <dbReference type="EMBL" id="QKX53148.1"/>
    </source>
</evidence>
<keyword evidence="8" id="KW-1185">Reference proteome</keyword>
<dbReference type="CDD" id="cd12148">
    <property type="entry name" value="fungal_TF_MHR"/>
    <property type="match status" value="1"/>
</dbReference>
<dbReference type="GO" id="GO:0000435">
    <property type="term" value="P:positive regulation of transcription from RNA polymerase II promoter by galactose"/>
    <property type="evidence" value="ECO:0007669"/>
    <property type="project" value="TreeGrafter"/>
</dbReference>
<reference evidence="8" key="1">
    <citation type="submission" date="2020-06" db="EMBL/GenBank/DDBJ databases">
        <title>A chromosome-scale genome assembly of Talaromyces rugulosus W13939.</title>
        <authorList>
            <person name="Wang B."/>
            <person name="Guo L."/>
            <person name="Ye K."/>
            <person name="Wang L."/>
        </authorList>
    </citation>
    <scope>NUCLEOTIDE SEQUENCE [LARGE SCALE GENOMIC DNA]</scope>
    <source>
        <strain evidence="8">W13939</strain>
    </source>
</reference>
<keyword evidence="1" id="KW-0805">Transcription regulation</keyword>
<evidence type="ECO:0000259" key="6">
    <source>
        <dbReference type="SMART" id="SM00906"/>
    </source>
</evidence>
<keyword evidence="3" id="KW-0804">Transcription</keyword>
<evidence type="ECO:0000256" key="4">
    <source>
        <dbReference type="ARBA" id="ARBA00023242"/>
    </source>
</evidence>
<dbReference type="GeneID" id="55987739"/>
<dbReference type="GO" id="GO:0008270">
    <property type="term" value="F:zinc ion binding"/>
    <property type="evidence" value="ECO:0007669"/>
    <property type="project" value="InterPro"/>
</dbReference>
<dbReference type="KEGG" id="trg:TRUGW13939_00224"/>
<dbReference type="GO" id="GO:0005634">
    <property type="term" value="C:nucleus"/>
    <property type="evidence" value="ECO:0007669"/>
    <property type="project" value="TreeGrafter"/>
</dbReference>
<evidence type="ECO:0000313" key="8">
    <source>
        <dbReference type="Proteomes" id="UP000509510"/>
    </source>
</evidence>
<feature type="region of interest" description="Disordered" evidence="5">
    <location>
        <begin position="1"/>
        <end position="77"/>
    </location>
</feature>
<dbReference type="GO" id="GO:0000981">
    <property type="term" value="F:DNA-binding transcription factor activity, RNA polymerase II-specific"/>
    <property type="evidence" value="ECO:0007669"/>
    <property type="project" value="TreeGrafter"/>
</dbReference>
<gene>
    <name evidence="7" type="ORF">TRUGW13939_00224</name>
</gene>
<dbReference type="OrthoDB" id="424974at2759"/>
<dbReference type="AlphaFoldDB" id="A0A7H8QGT8"/>
<dbReference type="GO" id="GO:0006351">
    <property type="term" value="P:DNA-templated transcription"/>
    <property type="evidence" value="ECO:0007669"/>
    <property type="project" value="InterPro"/>
</dbReference>
<feature type="domain" description="Xylanolytic transcriptional activator regulatory" evidence="6">
    <location>
        <begin position="258"/>
        <end position="326"/>
    </location>
</feature>
<evidence type="ECO:0000256" key="5">
    <source>
        <dbReference type="SAM" id="MobiDB-lite"/>
    </source>
</evidence>
<evidence type="ECO:0000256" key="1">
    <source>
        <dbReference type="ARBA" id="ARBA00023015"/>
    </source>
</evidence>
<proteinExistence type="predicted"/>
<dbReference type="SMART" id="SM00906">
    <property type="entry name" value="Fungal_trans"/>
    <property type="match status" value="1"/>
</dbReference>
<feature type="non-terminal residue" evidence="7">
    <location>
        <position position="1"/>
    </location>
</feature>
<dbReference type="Pfam" id="PF04082">
    <property type="entry name" value="Fungal_trans"/>
    <property type="match status" value="1"/>
</dbReference>
<organism evidence="7 8">
    <name type="scientific">Talaromyces rugulosus</name>
    <name type="common">Penicillium rugulosum</name>
    <dbReference type="NCBI Taxonomy" id="121627"/>
    <lineage>
        <taxon>Eukaryota</taxon>
        <taxon>Fungi</taxon>
        <taxon>Dikarya</taxon>
        <taxon>Ascomycota</taxon>
        <taxon>Pezizomycotina</taxon>
        <taxon>Eurotiomycetes</taxon>
        <taxon>Eurotiomycetidae</taxon>
        <taxon>Eurotiales</taxon>
        <taxon>Trichocomaceae</taxon>
        <taxon>Talaromyces</taxon>
        <taxon>Talaromyces sect. Islandici</taxon>
    </lineage>
</organism>
<dbReference type="Proteomes" id="UP000509510">
    <property type="component" value="Chromosome I"/>
</dbReference>
<evidence type="ECO:0000256" key="2">
    <source>
        <dbReference type="ARBA" id="ARBA00023125"/>
    </source>
</evidence>
<sequence>HVVDAREEGRRRQSLATHISPIRRPVSLPISPPAARSPPLEAKIDTASIIATPPGSGESSISEPPDKSQDPNQGQDQTYYTAHGRFASEVIATIDVRTGIAPASTSNLVPFVDAPLFGELDLDSPQNAIGSSMELPSRAYADSLVAIYWQHPEPVEPILDRERFLRSYDALYTSPDAFTHTDREIWLCILNIVFALAVQIYELTPLKRRQEEANRYFQRAWAVLRPETILWKPGSIELVQCLMLMNRYLHCTNNQHKTWITAGLAIRIAQSMCFNLPEGSKDSSNDRRLKQRVWASCVALDRCVSWSLGRTLAPSLILLPNSVDSMSLTGNYQQDKDAERLRRGLEFHEIGNQIQLAQTQTRLGVAAKLGLPRLYQQEEYHAVAVQLDTSLNKWEKSLPTHLKRQNLASIVDKESRTKGYLLHLRPMLARFYSLKSRVVTAETFEPPSLSDRLLRQWAGMCVEAAQRAASLIIETLEPDEPIGIIPWWYRIFYLHIAGINFLAAMFDPDLFTESVSQSWNDVMSALRAHEHLSTYVSQCIRTFETLSTRILHLQTRHANPDPSGDFPYDEGISGSLFDDLFQNLGSDFDNFLFGADDSLSAVAEKP</sequence>
<name>A0A7H8QGT8_TALRU</name>
<keyword evidence="2" id="KW-0238">DNA-binding</keyword>